<evidence type="ECO:0000256" key="5">
    <source>
        <dbReference type="ARBA" id="ARBA00022692"/>
    </source>
</evidence>
<dbReference type="InterPro" id="IPR002293">
    <property type="entry name" value="AA/rel_permease1"/>
</dbReference>
<evidence type="ECO:0000256" key="3">
    <source>
        <dbReference type="ARBA" id="ARBA00022448"/>
    </source>
</evidence>
<evidence type="ECO:0000256" key="9">
    <source>
        <dbReference type="SAM" id="Phobius"/>
    </source>
</evidence>
<dbReference type="PIRSF" id="PIRSF006060">
    <property type="entry name" value="AA_transporter"/>
    <property type="match status" value="1"/>
</dbReference>
<name>A0A1Q3FL71_CULTA</name>
<feature type="transmembrane region" description="Helical" evidence="9">
    <location>
        <begin position="103"/>
        <end position="125"/>
    </location>
</feature>
<keyword evidence="7 9" id="KW-0472">Membrane</keyword>
<dbReference type="PANTHER" id="PTHR11785:SF528">
    <property type="entry name" value="AMINO ACID TRANSPORTER PROTEIN JHI-21"/>
    <property type="match status" value="1"/>
</dbReference>
<keyword evidence="3" id="KW-0813">Transport</keyword>
<dbReference type="GO" id="GO:0005886">
    <property type="term" value="C:plasma membrane"/>
    <property type="evidence" value="ECO:0007669"/>
    <property type="project" value="UniProtKB-SubCell"/>
</dbReference>
<evidence type="ECO:0000256" key="8">
    <source>
        <dbReference type="SAM" id="MobiDB-lite"/>
    </source>
</evidence>
<feature type="transmembrane region" description="Helical" evidence="9">
    <location>
        <begin position="385"/>
        <end position="403"/>
    </location>
</feature>
<evidence type="ECO:0000256" key="4">
    <source>
        <dbReference type="ARBA" id="ARBA00022475"/>
    </source>
</evidence>
<evidence type="ECO:0000256" key="1">
    <source>
        <dbReference type="ARBA" id="ARBA00004651"/>
    </source>
</evidence>
<evidence type="ECO:0000313" key="10">
    <source>
        <dbReference type="EMBL" id="JAV28360.1"/>
    </source>
</evidence>
<dbReference type="AlphaFoldDB" id="A0A1Q3FL71"/>
<protein>
    <submittedName>
        <fullName evidence="10">Putative amino acid transporter</fullName>
    </submittedName>
</protein>
<dbReference type="EMBL" id="GFDL01006685">
    <property type="protein sequence ID" value="JAV28360.1"/>
    <property type="molecule type" value="Transcribed_RNA"/>
</dbReference>
<feature type="transmembrane region" description="Helical" evidence="9">
    <location>
        <begin position="440"/>
        <end position="459"/>
    </location>
</feature>
<comment type="subcellular location">
    <subcellularLocation>
        <location evidence="1">Cell membrane</location>
        <topology evidence="1">Multi-pass membrane protein</topology>
    </subcellularLocation>
</comment>
<feature type="region of interest" description="Disordered" evidence="8">
    <location>
        <begin position="1"/>
        <end position="25"/>
    </location>
</feature>
<feature type="transmembrane region" description="Helical" evidence="9">
    <location>
        <begin position="41"/>
        <end position="63"/>
    </location>
</feature>
<proteinExistence type="inferred from homology"/>
<keyword evidence="6 9" id="KW-1133">Transmembrane helix</keyword>
<dbReference type="InterPro" id="IPR050598">
    <property type="entry name" value="AminoAcid_Transporter"/>
</dbReference>
<dbReference type="Gene3D" id="1.20.1740.10">
    <property type="entry name" value="Amino acid/polyamine transporter I"/>
    <property type="match status" value="1"/>
</dbReference>
<evidence type="ECO:0000256" key="7">
    <source>
        <dbReference type="ARBA" id="ARBA00023136"/>
    </source>
</evidence>
<evidence type="ECO:0000256" key="6">
    <source>
        <dbReference type="ARBA" id="ARBA00022989"/>
    </source>
</evidence>
<feature type="transmembrane region" description="Helical" evidence="9">
    <location>
        <begin position="155"/>
        <end position="173"/>
    </location>
</feature>
<feature type="transmembrane region" description="Helical" evidence="9">
    <location>
        <begin position="415"/>
        <end position="434"/>
    </location>
</feature>
<reference evidence="10" key="1">
    <citation type="submission" date="2017-01" db="EMBL/GenBank/DDBJ databases">
        <title>A deep insight into the sialotranscriptome of adult male and female Cluex tarsalis mosquitoes.</title>
        <authorList>
            <person name="Ribeiro J.M."/>
            <person name="Moreira F."/>
            <person name="Bernard K.A."/>
            <person name="Calvo E."/>
        </authorList>
    </citation>
    <scope>NUCLEOTIDE SEQUENCE</scope>
    <source>
        <strain evidence="10">Kern County</strain>
        <tissue evidence="10">Salivary glands</tissue>
    </source>
</reference>
<feature type="transmembrane region" description="Helical" evidence="9">
    <location>
        <begin position="301"/>
        <end position="325"/>
    </location>
</feature>
<feature type="transmembrane region" description="Helical" evidence="9">
    <location>
        <begin position="258"/>
        <end position="281"/>
    </location>
</feature>
<dbReference type="FunFam" id="1.20.1740.10:FF:000003">
    <property type="entry name" value="Y+L amino acid transporter 1 isoform X1"/>
    <property type="match status" value="1"/>
</dbReference>
<keyword evidence="5 9" id="KW-0812">Transmembrane</keyword>
<feature type="transmembrane region" description="Helical" evidence="9">
    <location>
        <begin position="225"/>
        <end position="246"/>
    </location>
</feature>
<dbReference type="PANTHER" id="PTHR11785">
    <property type="entry name" value="AMINO ACID TRANSPORTER"/>
    <property type="match status" value="1"/>
</dbReference>
<dbReference type="GO" id="GO:0015179">
    <property type="term" value="F:L-amino acid transmembrane transporter activity"/>
    <property type="evidence" value="ECO:0007669"/>
    <property type="project" value="TreeGrafter"/>
</dbReference>
<feature type="transmembrane region" description="Helical" evidence="9">
    <location>
        <begin position="69"/>
        <end position="91"/>
    </location>
</feature>
<evidence type="ECO:0000256" key="2">
    <source>
        <dbReference type="ARBA" id="ARBA00007040"/>
    </source>
</evidence>
<sequence length="514" mass="56088">MGNEAENQLTEKDGGGEGAGDASAGGDKVVLKRKITLTNGITIIVGTIIGSGIFVSPAGVFLYTKSVGLSLVIWALSGILSTLGALCYAELGTCITRSGGDYAYLLVAFGPLVGFLRLWMALLIIRPTTQAIVALTFAQYAVKPFFPECDPPDNAARLLAAVCLCFLTAINCISTKWAMKIQDVFTLAKLTALVSIILAGVWFLATEKTENFDNAWEGDYGLSNLAYAFYSGLFAFGGWNYLNFVTEELENPYKNLPRAIWIAMPMVTGIYVLVNLAYFAVVSRQDMLTSIAVAVSFGNRMFGAVAWLIPIFVALSCFGGVNGILFTSARLFSTGAQEGHLPAWFSLVHVNRQTPIPALLFTCATSILTLFSADVVALINYFSQILWLSVAACIAGLLWLRVTKPNMPRPIRVNLALPIIFLTCCLVLVLLPSFSEPLNLIIGVGITLTGVPVYYVCVVRSKDKRKRNYLMAKIERGCQILFNAAFVDCHHDRKEDREMSDMQTSIVDEKNVYN</sequence>
<dbReference type="Pfam" id="PF13520">
    <property type="entry name" value="AA_permease_2"/>
    <property type="match status" value="1"/>
</dbReference>
<accession>A0A1Q3FL71</accession>
<organism evidence="10">
    <name type="scientific">Culex tarsalis</name>
    <name type="common">Encephalitis mosquito</name>
    <dbReference type="NCBI Taxonomy" id="7177"/>
    <lineage>
        <taxon>Eukaryota</taxon>
        <taxon>Metazoa</taxon>
        <taxon>Ecdysozoa</taxon>
        <taxon>Arthropoda</taxon>
        <taxon>Hexapoda</taxon>
        <taxon>Insecta</taxon>
        <taxon>Pterygota</taxon>
        <taxon>Neoptera</taxon>
        <taxon>Endopterygota</taxon>
        <taxon>Diptera</taxon>
        <taxon>Nematocera</taxon>
        <taxon>Culicoidea</taxon>
        <taxon>Culicidae</taxon>
        <taxon>Culicinae</taxon>
        <taxon>Culicini</taxon>
        <taxon>Culex</taxon>
        <taxon>Culex</taxon>
    </lineage>
</organism>
<comment type="similarity">
    <text evidence="2">Belongs to the amino acid-polyamine-organocation (APC) superfamily. L-type amino acid transporter (LAT) (TC 2.A.3.8) family.</text>
</comment>
<feature type="transmembrane region" description="Helical" evidence="9">
    <location>
        <begin position="185"/>
        <end position="205"/>
    </location>
</feature>
<keyword evidence="4" id="KW-1003">Cell membrane</keyword>
<feature type="transmembrane region" description="Helical" evidence="9">
    <location>
        <begin position="358"/>
        <end position="379"/>
    </location>
</feature>